<dbReference type="AlphaFoldDB" id="A0A381R9N9"/>
<gene>
    <name evidence="1" type="ORF">METZ01_LOCUS41194</name>
</gene>
<organism evidence="1">
    <name type="scientific">marine metagenome</name>
    <dbReference type="NCBI Taxonomy" id="408172"/>
    <lineage>
        <taxon>unclassified sequences</taxon>
        <taxon>metagenomes</taxon>
        <taxon>ecological metagenomes</taxon>
    </lineage>
</organism>
<dbReference type="PROSITE" id="PS51257">
    <property type="entry name" value="PROKAR_LIPOPROTEIN"/>
    <property type="match status" value="1"/>
</dbReference>
<reference evidence="1" key="1">
    <citation type="submission" date="2018-05" db="EMBL/GenBank/DDBJ databases">
        <authorList>
            <person name="Lanie J.A."/>
            <person name="Ng W.-L."/>
            <person name="Kazmierczak K.M."/>
            <person name="Andrzejewski T.M."/>
            <person name="Davidsen T.M."/>
            <person name="Wayne K.J."/>
            <person name="Tettelin H."/>
            <person name="Glass J.I."/>
            <person name="Rusch D."/>
            <person name="Podicherti R."/>
            <person name="Tsui H.-C.T."/>
            <person name="Winkler M.E."/>
        </authorList>
    </citation>
    <scope>NUCLEOTIDE SEQUENCE</scope>
</reference>
<name>A0A381R9N9_9ZZZZ</name>
<protein>
    <submittedName>
        <fullName evidence="1">Uncharacterized protein</fullName>
    </submittedName>
</protein>
<proteinExistence type="predicted"/>
<dbReference type="EMBL" id="UINC01001765">
    <property type="protein sequence ID" value="SUZ88340.1"/>
    <property type="molecule type" value="Genomic_DNA"/>
</dbReference>
<sequence length="246" mass="25421">MLREHSRFHAVTIAVLVTGLLAISCGGGEEETAPTTTEGEIALTVEAAAEGSVDLSKIEDQLSEVLAEVKSLKSYFSENADGSVSLTPATIPEVRKDRTYGFAFPLPSTIEPTYTGIASDEATTEEGTLLASAGGVSVLLLWRTDDEPLTPGESVVGSFEVLQQSTGLAFALAGSGQEGFDVDGQTASYATFAATENDQLIGVALIAGWTCGTSGRSFALTVSGADQTAVTGSFFALAEGFECGKK</sequence>
<evidence type="ECO:0000313" key="1">
    <source>
        <dbReference type="EMBL" id="SUZ88340.1"/>
    </source>
</evidence>
<accession>A0A381R9N9</accession>